<name>A0A927GSU3_9BACL</name>
<evidence type="ECO:0000313" key="3">
    <source>
        <dbReference type="EMBL" id="MBD2847124.1"/>
    </source>
</evidence>
<feature type="domain" description="SLH" evidence="2">
    <location>
        <begin position="1403"/>
        <end position="1463"/>
    </location>
</feature>
<feature type="domain" description="SLH" evidence="2">
    <location>
        <begin position="1464"/>
        <end position="1522"/>
    </location>
</feature>
<dbReference type="RefSeq" id="WP_190920146.1">
    <property type="nucleotide sequence ID" value="NZ_JACXIZ010000032.1"/>
</dbReference>
<dbReference type="InterPro" id="IPR011801">
    <property type="entry name" value="Swm_rep_I_cyn"/>
</dbReference>
<reference evidence="3" key="1">
    <citation type="submission" date="2020-09" db="EMBL/GenBank/DDBJ databases">
        <title>A novel bacterium of genus Paenibacillus, isolated from South China Sea.</title>
        <authorList>
            <person name="Huang H."/>
            <person name="Mo K."/>
            <person name="Hu Y."/>
        </authorList>
    </citation>
    <scope>NUCLEOTIDE SEQUENCE</scope>
    <source>
        <strain evidence="3">IB182496</strain>
    </source>
</reference>
<comment type="caution">
    <text evidence="3">The sequence shown here is derived from an EMBL/GenBank/DDBJ whole genome shotgun (WGS) entry which is preliminary data.</text>
</comment>
<sequence>MLSNYGGNAWRRGLAIVLSLALVLSGFAIPVRDMAKAAPDADKSALQEKFDAILNEDLNPEAFTTATWDPFESAAQTAYEVMENEAATQQEVDDALSDLNSTYDALERVPLPVLESAVVANPTELVLTFDEPVDVKDKLNGFMVNVKNEELELDEELELGAYTFAEELLTITLITAIDVDDTVTVVYDEASGNLITGNELALELDGFEQEADNQVVVDPSTLTDRAAEIQGQVDDEVLVEADYTDASWQALTDALDQAQAVLDAYDEEQAEEMPAGSQVTQRKVDGALAELNAAYDALVGTAALTGRYTAIMDEQLAQADYTSGSWPPLTDALTAAGEVLDDPAAVQADVDAVLADLNTAYDGLVRIADLRDKRDAIADEALVEAYYTPASWSALAEALTTALTLLADAGATQQAVDEALAALATARDGLVDLAAPVLLSVAVTSPTKVVLSFDEAVQASDLAGFVVTVNDLPVTPAGYEAQGTKLTLELSEAVDADAVVAVAYDAASGHLTGITGLAADDFDRLADNLLNVDRQALQALIVQIEAASLQAVDYSAASWQGLQQALEEADDALLAGNATQQQVDAALEALQAAYDGLVDLAALQALAAAVGGELDGGMLLERDYTAQSWQRLVDALDAAETVLGDPEATQQAADEARTELDAAYSGLQDMQPPVLVSAQVTSPTKVLLTFDQQIQLTNADGFTLRVDGSIVPPAGYAVQGEAGDALALFLPRSVAEHATVTIAYVQTRGSLRGMTELATRGFNQAVEVRFVMDGAALTAKLDAIADAMLEQADYAPASWAALQAARTAAQAVLDDPAATQQDADQALTELNAAYAGLKKLQAPRLKRATLVAATELALTFDQAITVADLDGLTIRINGEAATPGGYEATGETLVLELPAALNADAAVRVIYDAAAGHIQGATGMAAVGFDERAANWLKVNKAALQAEVDEIERNDLSEAKYTPASWTVLADALADARAVLADAAATQRQATDALSALQAAHAGLEGVPAPVLHTVELTGSRTLELRFAVTVRLDNLSGFAVTIGGQAVTPTGYALDGSLLTLTLPGAYDAAAQAAIAYEAGAGNLRGATGLPAPSFDRAANNRLTVDKSALRDRLSAIAAEELSATAYTSESWSALGAARKVAEAVLGDPGATQQEVNEALGELGQARAGLTRRTSGGAFIPYFPPATSTETIPADPGAAPGSIVIDVALERTRADGRVTDQVELGAVQVQAAITKALEREEARITVLVPDDADTSSEATVTVPQSAVRQLIQRGIELEIRSPHGVIIVPADALDGQEGGFYFRLVPMRGAAAREALQTRARAEQAVRAAGGDAAEAIARPMKIETDLQSGPVTLVLPLTEGDLPSSAEARAQYLSGLVVYIEHSQGDAEVARGEAVVLEDGRYGVQFANERFSTFTILRLPADDAPAYMSGYPDGTFHPDRMISRAEMAVLLSRLAELDEAGAALDYADVDAQHWAASAIAQAHAAGLMSGDPNGGFRPEAGITRAEMAAVVANMLELEETPDRPFADVPTSHWASGAIAAVRAAGIMSGYPDGRFAPHDTLTRAEAATILNRVFERSYEPGTAERPIWPDVPATHWAYAAIMAATSAQ</sequence>
<dbReference type="Gene3D" id="2.60.40.1220">
    <property type="match status" value="1"/>
</dbReference>
<dbReference type="Pfam" id="PF13753">
    <property type="entry name" value="SWM_repeat"/>
    <property type="match status" value="2"/>
</dbReference>
<dbReference type="InterPro" id="IPR028059">
    <property type="entry name" value="SWM_rpt"/>
</dbReference>
<keyword evidence="1" id="KW-0732">Signal</keyword>
<dbReference type="InterPro" id="IPR014755">
    <property type="entry name" value="Cu-Rt/internalin_Ig-like"/>
</dbReference>
<dbReference type="NCBIfam" id="TIGR02059">
    <property type="entry name" value="swm_rep_I"/>
    <property type="match status" value="1"/>
</dbReference>
<dbReference type="PANTHER" id="PTHR43308">
    <property type="entry name" value="OUTER MEMBRANE PROTEIN ALPHA-RELATED"/>
    <property type="match status" value="1"/>
</dbReference>
<keyword evidence="4" id="KW-1185">Reference proteome</keyword>
<evidence type="ECO:0000256" key="1">
    <source>
        <dbReference type="ARBA" id="ARBA00022729"/>
    </source>
</evidence>
<dbReference type="Gene3D" id="1.20.1270.70">
    <property type="entry name" value="Designed single chain three-helix bundle"/>
    <property type="match status" value="8"/>
</dbReference>
<dbReference type="Gene3D" id="1.20.1270.90">
    <property type="entry name" value="AF1782-like"/>
    <property type="match status" value="1"/>
</dbReference>
<dbReference type="EMBL" id="JACXIZ010000032">
    <property type="protein sequence ID" value="MBD2847124.1"/>
    <property type="molecule type" value="Genomic_DNA"/>
</dbReference>
<dbReference type="Pfam" id="PF00395">
    <property type="entry name" value="SLH"/>
    <property type="match status" value="3"/>
</dbReference>
<dbReference type="PANTHER" id="PTHR43308:SF1">
    <property type="entry name" value="OUTER MEMBRANE PROTEIN ALPHA"/>
    <property type="match status" value="1"/>
</dbReference>
<evidence type="ECO:0000313" key="4">
    <source>
        <dbReference type="Proteomes" id="UP000621560"/>
    </source>
</evidence>
<dbReference type="Pfam" id="PF07554">
    <property type="entry name" value="FIVAR"/>
    <property type="match status" value="9"/>
</dbReference>
<organism evidence="3 4">
    <name type="scientific">Paenibacillus sabuli</name>
    <dbReference type="NCBI Taxonomy" id="2772509"/>
    <lineage>
        <taxon>Bacteria</taxon>
        <taxon>Bacillati</taxon>
        <taxon>Bacillota</taxon>
        <taxon>Bacilli</taxon>
        <taxon>Bacillales</taxon>
        <taxon>Paenibacillaceae</taxon>
        <taxon>Paenibacillus</taxon>
    </lineage>
</organism>
<dbReference type="InterPro" id="IPR001119">
    <property type="entry name" value="SLH_dom"/>
</dbReference>
<protein>
    <submittedName>
        <fullName evidence="3">FIVAR domain-containing protein</fullName>
    </submittedName>
</protein>
<gene>
    <name evidence="3" type="ORF">IDH44_18145</name>
</gene>
<proteinExistence type="predicted"/>
<dbReference type="Proteomes" id="UP000621560">
    <property type="component" value="Unassembled WGS sequence"/>
</dbReference>
<dbReference type="InterPro" id="IPR051465">
    <property type="entry name" value="Cell_Envelope_Struct_Comp"/>
</dbReference>
<accession>A0A927GSU3</accession>
<dbReference type="PROSITE" id="PS51272">
    <property type="entry name" value="SLH"/>
    <property type="match status" value="3"/>
</dbReference>
<feature type="domain" description="SLH" evidence="2">
    <location>
        <begin position="1523"/>
        <end position="1586"/>
    </location>
</feature>
<evidence type="ECO:0000259" key="2">
    <source>
        <dbReference type="PROSITE" id="PS51272"/>
    </source>
</evidence>